<keyword evidence="3" id="KW-1185">Reference proteome</keyword>
<name>A0A1C6UI99_9ACTN</name>
<reference evidence="2 3" key="1">
    <citation type="submission" date="2016-06" db="EMBL/GenBank/DDBJ databases">
        <authorList>
            <person name="Kjaerup R.B."/>
            <person name="Dalgaard T.S."/>
            <person name="Juul-Madsen H.R."/>
        </authorList>
    </citation>
    <scope>NUCLEOTIDE SEQUENCE [LARGE SCALE GENOMIC DNA]</scope>
    <source>
        <strain evidence="2 3">DSM 45577</strain>
    </source>
</reference>
<evidence type="ECO:0000313" key="2">
    <source>
        <dbReference type="EMBL" id="SCL53786.1"/>
    </source>
</evidence>
<evidence type="ECO:0000256" key="1">
    <source>
        <dbReference type="SAM" id="MobiDB-lite"/>
    </source>
</evidence>
<organism evidence="2 3">
    <name type="scientific">Micromonospora yangpuensis</name>
    <dbReference type="NCBI Taxonomy" id="683228"/>
    <lineage>
        <taxon>Bacteria</taxon>
        <taxon>Bacillati</taxon>
        <taxon>Actinomycetota</taxon>
        <taxon>Actinomycetes</taxon>
        <taxon>Micromonosporales</taxon>
        <taxon>Micromonosporaceae</taxon>
        <taxon>Micromonospora</taxon>
    </lineage>
</organism>
<evidence type="ECO:0008006" key="4">
    <source>
        <dbReference type="Google" id="ProtNLM"/>
    </source>
</evidence>
<dbReference type="Proteomes" id="UP000198937">
    <property type="component" value="Unassembled WGS sequence"/>
</dbReference>
<sequence>MTSTGDPRGRTDGLGWVSRAVFGDDRIGLTVDGAPPAGHRVLARYTVVPSVERARFLLPRGATRATAAALLAYNALRPPKIRAVRAGLGALARIGVLDAARFPTLTVSLPADVDPAGALLAAHLAELLGVRPAYAACGIRPPDPHHKPTLQVFAADGRPLGYAKIGWNDATRALVTAECAALRALPQASGVDGHPVTPRLLAELTWAGQVVAVVEPLPLAVRGVPVDDPPRIGALLAVARRGGAPAAPRPLAGSTFLARLTTEAARAAAADDTMATATAGSGVEQSGTSRAGGGERAGARAVEAVAALARRHGDTAVEFGHWHGDWVPWNLGRHAGNLVAWDWEHSGPDVPLGFDLAHDAFQRALVLDGQPAGAAAAAVDAHLAAHGAALGLSAAGRRLVADAYLVEMWLRTWRLAAGGAGWNPALHPALLDVVEKRHSG</sequence>
<protein>
    <recommendedName>
        <fullName evidence="4">Phosphotransferase enzyme family protein</fullName>
    </recommendedName>
</protein>
<dbReference type="AlphaFoldDB" id="A0A1C6UI99"/>
<feature type="region of interest" description="Disordered" evidence="1">
    <location>
        <begin position="271"/>
        <end position="296"/>
    </location>
</feature>
<dbReference type="STRING" id="683228.GA0070617_2471"/>
<accession>A0A1C6UI99</accession>
<dbReference type="SUPFAM" id="SSF56112">
    <property type="entry name" value="Protein kinase-like (PK-like)"/>
    <property type="match status" value="1"/>
</dbReference>
<gene>
    <name evidence="2" type="ORF">GA0070617_2471</name>
</gene>
<evidence type="ECO:0000313" key="3">
    <source>
        <dbReference type="Proteomes" id="UP000198937"/>
    </source>
</evidence>
<dbReference type="InterPro" id="IPR011009">
    <property type="entry name" value="Kinase-like_dom_sf"/>
</dbReference>
<dbReference type="EMBL" id="FMIA01000002">
    <property type="protein sequence ID" value="SCL53786.1"/>
    <property type="molecule type" value="Genomic_DNA"/>
</dbReference>
<proteinExistence type="predicted"/>